<keyword evidence="4" id="KW-1185">Reference proteome</keyword>
<reference evidence="3" key="1">
    <citation type="journal article" date="2023" name="G3 (Bethesda)">
        <title>Whole genome assembly and annotation of the endangered Caribbean coral Acropora cervicornis.</title>
        <authorList>
            <person name="Selwyn J.D."/>
            <person name="Vollmer S.V."/>
        </authorList>
    </citation>
    <scope>NUCLEOTIDE SEQUENCE</scope>
    <source>
        <strain evidence="3">K2</strain>
    </source>
</reference>
<evidence type="ECO:0000259" key="2">
    <source>
        <dbReference type="Pfam" id="PF09409"/>
    </source>
</evidence>
<dbReference type="Proteomes" id="UP001249851">
    <property type="component" value="Unassembled WGS sequence"/>
</dbReference>
<evidence type="ECO:0000313" key="4">
    <source>
        <dbReference type="Proteomes" id="UP001249851"/>
    </source>
</evidence>
<dbReference type="PANTHER" id="PTHR46713">
    <property type="entry name" value="F13M7.16 PROTEIN"/>
    <property type="match status" value="1"/>
</dbReference>
<accession>A0AAD9QLD4</accession>
<evidence type="ECO:0000313" key="3">
    <source>
        <dbReference type="EMBL" id="KAK2563430.1"/>
    </source>
</evidence>
<proteinExistence type="predicted"/>
<dbReference type="SMART" id="SM00580">
    <property type="entry name" value="PUG"/>
    <property type="match status" value="1"/>
</dbReference>
<comment type="caution">
    <text evidence="3">The sequence shown here is derived from an EMBL/GenBank/DDBJ whole genome shotgun (WGS) entry which is preliminary data.</text>
</comment>
<reference evidence="3" key="2">
    <citation type="journal article" date="2023" name="Science">
        <title>Genomic signatures of disease resistance in endangered staghorn corals.</title>
        <authorList>
            <person name="Vollmer S.V."/>
            <person name="Selwyn J.D."/>
            <person name="Despard B.A."/>
            <person name="Roesel C.L."/>
        </authorList>
    </citation>
    <scope>NUCLEOTIDE SEQUENCE</scope>
    <source>
        <strain evidence="3">K2</strain>
    </source>
</reference>
<organism evidence="3 4">
    <name type="scientific">Acropora cervicornis</name>
    <name type="common">Staghorn coral</name>
    <dbReference type="NCBI Taxonomy" id="6130"/>
    <lineage>
        <taxon>Eukaryota</taxon>
        <taxon>Metazoa</taxon>
        <taxon>Cnidaria</taxon>
        <taxon>Anthozoa</taxon>
        <taxon>Hexacorallia</taxon>
        <taxon>Scleractinia</taxon>
        <taxon>Astrocoeniina</taxon>
        <taxon>Acroporidae</taxon>
        <taxon>Acropora</taxon>
    </lineage>
</organism>
<dbReference type="InterPro" id="IPR018997">
    <property type="entry name" value="PUB_domain"/>
</dbReference>
<dbReference type="AlphaFoldDB" id="A0AAD9QLD4"/>
<dbReference type="Gene3D" id="1.20.58.2190">
    <property type="match status" value="1"/>
</dbReference>
<dbReference type="PANTHER" id="PTHR46713:SF1">
    <property type="entry name" value="F13M7.16 PROTEIN"/>
    <property type="match status" value="1"/>
</dbReference>
<sequence length="215" mass="25010">MASSSGGNRLGEGEREHDLIQTLDDLCKEYDHETARQAVETMLRLANNIIKSPEEEKFRRVKTESKAFSSKVWNLPEAQQFLLIWGWTLVENSVFLSSDEDIQLVKQILLKKLNVIPSRPHTAEGSSTQPLTEREKKWQEERRRQLEKKKVEEAEKARIRAQIQADRKDIRTREMRDSKARQLSKFGGKLTKFEDIGVDLNKVTEDQSFIFLLLL</sequence>
<dbReference type="SUPFAM" id="SSF143503">
    <property type="entry name" value="PUG domain-like"/>
    <property type="match status" value="1"/>
</dbReference>
<dbReference type="EMBL" id="JARQWQ010000025">
    <property type="protein sequence ID" value="KAK2563430.1"/>
    <property type="molecule type" value="Genomic_DNA"/>
</dbReference>
<name>A0AAD9QLD4_ACRCE</name>
<evidence type="ECO:0000256" key="1">
    <source>
        <dbReference type="SAM" id="MobiDB-lite"/>
    </source>
</evidence>
<feature type="domain" description="PUB" evidence="2">
    <location>
        <begin position="33"/>
        <end position="105"/>
    </location>
</feature>
<dbReference type="InterPro" id="IPR036339">
    <property type="entry name" value="PUB-like_dom_sf"/>
</dbReference>
<feature type="region of interest" description="Disordered" evidence="1">
    <location>
        <begin position="119"/>
        <end position="139"/>
    </location>
</feature>
<protein>
    <recommendedName>
        <fullName evidence="2">PUB domain-containing protein</fullName>
    </recommendedName>
</protein>
<dbReference type="CDD" id="cd09212">
    <property type="entry name" value="PUB"/>
    <property type="match status" value="1"/>
</dbReference>
<dbReference type="Pfam" id="PF09409">
    <property type="entry name" value="PUB"/>
    <property type="match status" value="1"/>
</dbReference>
<gene>
    <name evidence="3" type="ORF">P5673_013132</name>
</gene>